<proteinExistence type="predicted"/>
<reference evidence="2" key="1">
    <citation type="submission" date="2019-08" db="EMBL/GenBank/DDBJ databases">
        <authorList>
            <person name="Kucharzyk K."/>
            <person name="Murdoch R.W."/>
            <person name="Higgins S."/>
            <person name="Loffler F."/>
        </authorList>
    </citation>
    <scope>NUCLEOTIDE SEQUENCE</scope>
</reference>
<feature type="domain" description="Maltogenic amylase-like C-terminal" evidence="1">
    <location>
        <begin position="22"/>
        <end position="67"/>
    </location>
</feature>
<gene>
    <name evidence="2" type="primary">malL_18</name>
    <name evidence="2" type="ORF">SDC9_203648</name>
</gene>
<dbReference type="Gene3D" id="2.60.40.1180">
    <property type="entry name" value="Golgi alpha-mannosidase II"/>
    <property type="match status" value="1"/>
</dbReference>
<dbReference type="AlphaFoldDB" id="A0A645J663"/>
<dbReference type="InterPro" id="IPR013780">
    <property type="entry name" value="Glyco_hydro_b"/>
</dbReference>
<dbReference type="Pfam" id="PF16657">
    <property type="entry name" value="Malt_amylase_C"/>
    <property type="match status" value="1"/>
</dbReference>
<evidence type="ECO:0000313" key="2">
    <source>
        <dbReference type="EMBL" id="MPN55964.1"/>
    </source>
</evidence>
<comment type="caution">
    <text evidence="2">The sequence shown here is derived from an EMBL/GenBank/DDBJ whole genome shotgun (WGS) entry which is preliminary data.</text>
</comment>
<dbReference type="SUPFAM" id="SSF51011">
    <property type="entry name" value="Glycosyl hydrolase domain"/>
    <property type="match status" value="1"/>
</dbReference>
<dbReference type="EC" id="3.2.1.10" evidence="2"/>
<name>A0A645J663_9ZZZZ</name>
<accession>A0A645J663</accession>
<dbReference type="InterPro" id="IPR032091">
    <property type="entry name" value="Malt_amylase-like_C"/>
</dbReference>
<dbReference type="GO" id="GO:0004574">
    <property type="term" value="F:oligo-1,6-glucosidase activity"/>
    <property type="evidence" value="ECO:0007669"/>
    <property type="project" value="UniProtKB-EC"/>
</dbReference>
<evidence type="ECO:0000259" key="1">
    <source>
        <dbReference type="Pfam" id="PF16657"/>
    </source>
</evidence>
<organism evidence="2">
    <name type="scientific">bioreactor metagenome</name>
    <dbReference type="NCBI Taxonomy" id="1076179"/>
    <lineage>
        <taxon>unclassified sequences</taxon>
        <taxon>metagenomes</taxon>
        <taxon>ecological metagenomes</taxon>
    </lineage>
</organism>
<protein>
    <submittedName>
        <fullName evidence="2">Oligo-1,6-glucosidase</fullName>
        <ecNumber evidence="2">3.2.1.10</ecNumber>
    </submittedName>
</protein>
<keyword evidence="2" id="KW-0378">Hydrolase</keyword>
<keyword evidence="2" id="KW-0326">Glycosidase</keyword>
<sequence length="91" mass="10568">MHFYRRLLRLRAENRTLIYGDFAMIEREHPQVFAYTRSLGYETFTVLCNMSAEPAKLESDYSGECVLRNLEGDGRADALAPYEARVLKTCR</sequence>
<dbReference type="EMBL" id="VSSQ01125782">
    <property type="protein sequence ID" value="MPN55964.1"/>
    <property type="molecule type" value="Genomic_DNA"/>
</dbReference>